<reference evidence="5" key="2">
    <citation type="submission" date="2023-04" db="EMBL/GenBank/DDBJ databases">
        <title>'Rhodoalgimonas zhirmunskyi' gen. nov., isolated from a red alga.</title>
        <authorList>
            <person name="Nedashkovskaya O.I."/>
            <person name="Otstavnykh N.Y."/>
            <person name="Bystritskaya E.P."/>
            <person name="Balabanova L.A."/>
            <person name="Isaeva M.P."/>
        </authorList>
    </citation>
    <scope>NUCLEOTIDE SEQUENCE</scope>
    <source>
        <strain evidence="5">10Alg 79</strain>
    </source>
</reference>
<proteinExistence type="predicted"/>
<evidence type="ECO:0000313" key="6">
    <source>
        <dbReference type="Proteomes" id="UP001227162"/>
    </source>
</evidence>
<dbReference type="InterPro" id="IPR003833">
    <property type="entry name" value="CT_C_D"/>
</dbReference>
<dbReference type="Gene3D" id="3.30.1360.40">
    <property type="match status" value="1"/>
</dbReference>
<reference evidence="5" key="1">
    <citation type="submission" date="2022-07" db="EMBL/GenBank/DDBJ databases">
        <authorList>
            <person name="Otstavnykh N."/>
            <person name="Isaeva M."/>
            <person name="Bystritskaya E."/>
        </authorList>
    </citation>
    <scope>NUCLEOTIDE SEQUENCE</scope>
    <source>
        <strain evidence="5">10Alg 79</strain>
    </source>
</reference>
<dbReference type="PANTHER" id="PTHR34698">
    <property type="entry name" value="5-OXOPROLINASE SUBUNIT B"/>
    <property type="match status" value="1"/>
</dbReference>
<evidence type="ECO:0000313" key="5">
    <source>
        <dbReference type="EMBL" id="MDQ2093185.1"/>
    </source>
</evidence>
<sequence length="247" mass="25995">MTETDLNPEALPAGPDGVLVRFALTPDPAAMAALEVLVAALEAAPPEGVVEIAPALVSVLVRFDPARTRRAALARAVLAEARRIARERPAPPAPKRRWTIPAAFGGRHGPQLAELAERAGMSEEACVEAICEADLRVLTIGFAPGQPYIGLLPEAFDIPRLSELTPQVPGGAIVVAVRQIVLFGAPSTTGWRQAGQCGFRTFMPARSEPVLLQSGDAIRFERADAAEVESLLDSADGLGGAKLETLT</sequence>
<evidence type="ECO:0000256" key="1">
    <source>
        <dbReference type="ARBA" id="ARBA00022741"/>
    </source>
</evidence>
<dbReference type="InterPro" id="IPR010016">
    <property type="entry name" value="PxpB"/>
</dbReference>
<dbReference type="SUPFAM" id="SSF50891">
    <property type="entry name" value="Cyclophilin-like"/>
    <property type="match status" value="1"/>
</dbReference>
<comment type="caution">
    <text evidence="5">The sequence shown here is derived from an EMBL/GenBank/DDBJ whole genome shotgun (WGS) entry which is preliminary data.</text>
</comment>
<dbReference type="AlphaFoldDB" id="A0AAJ1U4U6"/>
<dbReference type="RefSeq" id="WP_317624784.1">
    <property type="nucleotide sequence ID" value="NZ_JANFFA010000001.1"/>
</dbReference>
<dbReference type="InterPro" id="IPR029000">
    <property type="entry name" value="Cyclophilin-like_dom_sf"/>
</dbReference>
<dbReference type="GO" id="GO:0005524">
    <property type="term" value="F:ATP binding"/>
    <property type="evidence" value="ECO:0007669"/>
    <property type="project" value="UniProtKB-KW"/>
</dbReference>
<dbReference type="SMART" id="SM00796">
    <property type="entry name" value="AHS1"/>
    <property type="match status" value="1"/>
</dbReference>
<evidence type="ECO:0000256" key="2">
    <source>
        <dbReference type="ARBA" id="ARBA00022801"/>
    </source>
</evidence>
<dbReference type="Pfam" id="PF02682">
    <property type="entry name" value="CT_C_D"/>
    <property type="match status" value="1"/>
</dbReference>
<keyword evidence="6" id="KW-1185">Reference proteome</keyword>
<keyword evidence="1" id="KW-0547">Nucleotide-binding</keyword>
<keyword evidence="2 5" id="KW-0378">Hydrolase</keyword>
<dbReference type="Gene3D" id="2.40.100.10">
    <property type="entry name" value="Cyclophilin-like"/>
    <property type="match status" value="1"/>
</dbReference>
<name>A0AAJ1U4U6_9RHOB</name>
<dbReference type="EMBL" id="JANFFA010000001">
    <property type="protein sequence ID" value="MDQ2093185.1"/>
    <property type="molecule type" value="Genomic_DNA"/>
</dbReference>
<dbReference type="SUPFAM" id="SSF160467">
    <property type="entry name" value="PH0987 N-terminal domain-like"/>
    <property type="match status" value="1"/>
</dbReference>
<keyword evidence="3" id="KW-0067">ATP-binding</keyword>
<protein>
    <submittedName>
        <fullName evidence="5">Allophanate hydrolase subunit 1</fullName>
    </submittedName>
</protein>
<gene>
    <name evidence="5" type="ORF">NOI20_03605</name>
</gene>
<evidence type="ECO:0000259" key="4">
    <source>
        <dbReference type="SMART" id="SM00796"/>
    </source>
</evidence>
<organism evidence="5 6">
    <name type="scientific">Rhodalgimonas zhirmunskyi</name>
    <dbReference type="NCBI Taxonomy" id="2964767"/>
    <lineage>
        <taxon>Bacteria</taxon>
        <taxon>Pseudomonadati</taxon>
        <taxon>Pseudomonadota</taxon>
        <taxon>Alphaproteobacteria</taxon>
        <taxon>Rhodobacterales</taxon>
        <taxon>Roseobacteraceae</taxon>
        <taxon>Rhodalgimonas</taxon>
    </lineage>
</organism>
<accession>A0AAJ1U4U6</accession>
<dbReference type="Proteomes" id="UP001227162">
    <property type="component" value="Unassembled WGS sequence"/>
</dbReference>
<evidence type="ECO:0000256" key="3">
    <source>
        <dbReference type="ARBA" id="ARBA00022840"/>
    </source>
</evidence>
<dbReference type="GO" id="GO:0016787">
    <property type="term" value="F:hydrolase activity"/>
    <property type="evidence" value="ECO:0007669"/>
    <property type="project" value="UniProtKB-KW"/>
</dbReference>
<feature type="domain" description="Carboxyltransferase" evidence="4">
    <location>
        <begin position="8"/>
        <end position="212"/>
    </location>
</feature>
<dbReference type="PANTHER" id="PTHR34698:SF2">
    <property type="entry name" value="5-OXOPROLINASE SUBUNIT B"/>
    <property type="match status" value="1"/>
</dbReference>